<dbReference type="GO" id="GO:0016616">
    <property type="term" value="F:oxidoreductase activity, acting on the CH-OH group of donors, NAD or NADP as acceptor"/>
    <property type="evidence" value="ECO:0007669"/>
    <property type="project" value="TreeGrafter"/>
</dbReference>
<dbReference type="Gene3D" id="3.40.50.720">
    <property type="entry name" value="NAD(P)-binding Rossmann-like Domain"/>
    <property type="match status" value="1"/>
</dbReference>
<comment type="similarity">
    <text evidence="1">Belongs to the short-chain dehydrogenases/reductases (SDR) family.</text>
</comment>
<dbReference type="InterPro" id="IPR036291">
    <property type="entry name" value="NAD(P)-bd_dom_sf"/>
</dbReference>
<dbReference type="AlphaFoldDB" id="A0A344LIL1"/>
<dbReference type="Pfam" id="PF13561">
    <property type="entry name" value="adh_short_C2"/>
    <property type="match status" value="1"/>
</dbReference>
<sequence length="240" mass="24263">MSRTVLVTGGGTGIGKAIAAAFAGRGDGVVITGRRQEVLDKAAADLGGAVRTACFDAADPAQVEAFAATLGEVDVLVNNAGGNTDFDRGEPGGLAAVAENWRANLEANVLTAVLMTTACLGKLRPGGSIVTIGSIAADKGAGSYGAAKAAIASWNIDLARTVGRRGLTANVVAPGYIADTEFFRDKLTDERRSSLIDAAMTGRAGAPEDIAETVTFLASPGARQLTGQVIPVNGGECTTR</sequence>
<dbReference type="RefSeq" id="WP_113696949.1">
    <property type="nucleotide sequence ID" value="NZ_CP015163.1"/>
</dbReference>
<dbReference type="EMBL" id="CP015163">
    <property type="protein sequence ID" value="AXB47885.1"/>
    <property type="molecule type" value="Genomic_DNA"/>
</dbReference>
<dbReference type="OrthoDB" id="3210335at2"/>
<protein>
    <submittedName>
        <fullName evidence="2">3-oxoacyl-ACP reductase</fullName>
    </submittedName>
</protein>
<name>A0A344LIL1_9PSEU</name>
<dbReference type="Proteomes" id="UP000250434">
    <property type="component" value="Chromosome"/>
</dbReference>
<dbReference type="GO" id="GO:0030497">
    <property type="term" value="P:fatty acid elongation"/>
    <property type="evidence" value="ECO:0007669"/>
    <property type="project" value="TreeGrafter"/>
</dbReference>
<dbReference type="KEGG" id="aab:A4R43_40055"/>
<gene>
    <name evidence="2" type="ORF">A4R43_40055</name>
</gene>
<proteinExistence type="inferred from homology"/>
<organism evidence="2 3">
    <name type="scientific">Amycolatopsis albispora</name>
    <dbReference type="NCBI Taxonomy" id="1804986"/>
    <lineage>
        <taxon>Bacteria</taxon>
        <taxon>Bacillati</taxon>
        <taxon>Actinomycetota</taxon>
        <taxon>Actinomycetes</taxon>
        <taxon>Pseudonocardiales</taxon>
        <taxon>Pseudonocardiaceae</taxon>
        <taxon>Amycolatopsis</taxon>
    </lineage>
</organism>
<dbReference type="PRINTS" id="PR00081">
    <property type="entry name" value="GDHRDH"/>
</dbReference>
<evidence type="ECO:0000313" key="2">
    <source>
        <dbReference type="EMBL" id="AXB47885.1"/>
    </source>
</evidence>
<evidence type="ECO:0000313" key="3">
    <source>
        <dbReference type="Proteomes" id="UP000250434"/>
    </source>
</evidence>
<accession>A0A344LIL1</accession>
<dbReference type="PRINTS" id="PR00080">
    <property type="entry name" value="SDRFAMILY"/>
</dbReference>
<dbReference type="PANTHER" id="PTHR42760:SF40">
    <property type="entry name" value="3-OXOACYL-[ACYL-CARRIER-PROTEIN] REDUCTASE, CHLOROPLASTIC"/>
    <property type="match status" value="1"/>
</dbReference>
<keyword evidence="3" id="KW-1185">Reference proteome</keyword>
<dbReference type="InterPro" id="IPR002347">
    <property type="entry name" value="SDR_fam"/>
</dbReference>
<dbReference type="CDD" id="cd05233">
    <property type="entry name" value="SDR_c"/>
    <property type="match status" value="1"/>
</dbReference>
<dbReference type="PANTHER" id="PTHR42760">
    <property type="entry name" value="SHORT-CHAIN DEHYDROGENASES/REDUCTASES FAMILY MEMBER"/>
    <property type="match status" value="1"/>
</dbReference>
<reference evidence="2 3" key="1">
    <citation type="submission" date="2016-04" db="EMBL/GenBank/DDBJ databases">
        <title>Complete genome sequence and analysis of deep-sea sediment isolate, Amycolatopsis sp. WP1.</title>
        <authorList>
            <person name="Wang H."/>
            <person name="Chen S."/>
            <person name="Wu Q."/>
        </authorList>
    </citation>
    <scope>NUCLEOTIDE SEQUENCE [LARGE SCALE GENOMIC DNA]</scope>
    <source>
        <strain evidence="2 3">WP1</strain>
    </source>
</reference>
<evidence type="ECO:0000256" key="1">
    <source>
        <dbReference type="ARBA" id="ARBA00006484"/>
    </source>
</evidence>
<dbReference type="SUPFAM" id="SSF51735">
    <property type="entry name" value="NAD(P)-binding Rossmann-fold domains"/>
    <property type="match status" value="1"/>
</dbReference>